<evidence type="ECO:0000259" key="1">
    <source>
        <dbReference type="Pfam" id="PF07885"/>
    </source>
</evidence>
<dbReference type="InterPro" id="IPR036291">
    <property type="entry name" value="NAD(P)-bd_dom_sf"/>
</dbReference>
<dbReference type="AlphaFoldDB" id="A0A830HRH9"/>
<organism evidence="3 4">
    <name type="scientific">Pycnococcus provasolii</name>
    <dbReference type="NCBI Taxonomy" id="41880"/>
    <lineage>
        <taxon>Eukaryota</taxon>
        <taxon>Viridiplantae</taxon>
        <taxon>Chlorophyta</taxon>
        <taxon>Pseudoscourfieldiophyceae</taxon>
        <taxon>Pseudoscourfieldiales</taxon>
        <taxon>Pycnococcaceae</taxon>
        <taxon>Pycnococcus</taxon>
    </lineage>
</organism>
<dbReference type="Proteomes" id="UP000660262">
    <property type="component" value="Unassembled WGS sequence"/>
</dbReference>
<feature type="domain" description="NAD(P)-binding" evidence="2">
    <location>
        <begin position="327"/>
        <end position="470"/>
    </location>
</feature>
<name>A0A830HRH9_9CHLO</name>
<evidence type="ECO:0008006" key="5">
    <source>
        <dbReference type="Google" id="ProtNLM"/>
    </source>
</evidence>
<evidence type="ECO:0000259" key="2">
    <source>
        <dbReference type="Pfam" id="PF13460"/>
    </source>
</evidence>
<keyword evidence="4" id="KW-1185">Reference proteome</keyword>
<protein>
    <recommendedName>
        <fullName evidence="5">NAD(P)-binding domain-containing protein</fullName>
    </recommendedName>
</protein>
<dbReference type="SUPFAM" id="SSF51735">
    <property type="entry name" value="NAD(P)-binding Rossmann-fold domains"/>
    <property type="match status" value="1"/>
</dbReference>
<accession>A0A830HRH9</accession>
<dbReference type="Pfam" id="PF07885">
    <property type="entry name" value="Ion_trans_2"/>
    <property type="match status" value="1"/>
</dbReference>
<proteinExistence type="predicted"/>
<dbReference type="SUPFAM" id="SSF81324">
    <property type="entry name" value="Voltage-gated potassium channels"/>
    <property type="match status" value="1"/>
</dbReference>
<dbReference type="PANTHER" id="PTHR15020:SF48">
    <property type="entry name" value="NAD(P)-BINDING ROSSMANN-FOLD SUPERFAMILY PROTEIN"/>
    <property type="match status" value="1"/>
</dbReference>
<gene>
    <name evidence="3" type="ORF">PPROV_000882900</name>
</gene>
<sequence length="538" mass="58276">MAVHAVTSSTSLSGDPSTSTLSRVTRLALAVLFLLALTLALSGVLHAIEAPAENERMKAQKGRVEELREVILERFFDFLIPANQSPLYYSKSNDACRRGDCAACFSYGQEVDRFAQETDAKNWYGQQRWLELQNNTSYEGLFAGQRIYVDTQHPVSHFLNATHQCTEHEITKSVFKCVPICHLQQPTVTQVSACALAKSSPLNPVLYNAACLTSSPDCPNCHLLRRKLTDLRNEALDDSLDPNGEGMVLYFGASVLFWHLESSNHWTFLQSLYFVFITLTTIGLGDFTPSPNFTVAAASSSSSSYSGTVLVAGATGGVGQIILGTDPSMEFVVADLRDANSLLESGATEGINAVISCLGTTAFPSARWKDDNGPENTDFVAVRNLVNATKKTAPDLSRFVLVSSVGVERTNQMPFIILNAFGVLKYKKMGEDEVKNSGLPYTILRPGRLTDGPYTSYDLNTLLKATSGTRRAVQVGVGDTLLPEATSRIIVAEAAVQCLTLPCTLGGAYELGSTEGEGPREDPKEWTVLFESASASSS</sequence>
<dbReference type="Gene3D" id="3.40.50.720">
    <property type="entry name" value="NAD(P)-binding Rossmann-like Domain"/>
    <property type="match status" value="1"/>
</dbReference>
<dbReference type="InterPro" id="IPR016040">
    <property type="entry name" value="NAD(P)-bd_dom"/>
</dbReference>
<evidence type="ECO:0000313" key="3">
    <source>
        <dbReference type="EMBL" id="GHP10096.1"/>
    </source>
</evidence>
<dbReference type="CDD" id="cd05243">
    <property type="entry name" value="SDR_a5"/>
    <property type="match status" value="1"/>
</dbReference>
<evidence type="ECO:0000313" key="4">
    <source>
        <dbReference type="Proteomes" id="UP000660262"/>
    </source>
</evidence>
<dbReference type="Pfam" id="PF13460">
    <property type="entry name" value="NAD_binding_10"/>
    <property type="match status" value="1"/>
</dbReference>
<comment type="caution">
    <text evidence="3">The sequence shown here is derived from an EMBL/GenBank/DDBJ whole genome shotgun (WGS) entry which is preliminary data.</text>
</comment>
<dbReference type="EMBL" id="BNJQ01000027">
    <property type="protein sequence ID" value="GHP10096.1"/>
    <property type="molecule type" value="Genomic_DNA"/>
</dbReference>
<dbReference type="InterPro" id="IPR013099">
    <property type="entry name" value="K_chnl_dom"/>
</dbReference>
<reference evidence="3" key="1">
    <citation type="submission" date="2020-10" db="EMBL/GenBank/DDBJ databases">
        <title>Unveiling of a novel bifunctional photoreceptor, Dualchrome1, isolated from a cosmopolitan green alga.</title>
        <authorList>
            <person name="Suzuki S."/>
            <person name="Kawachi M."/>
        </authorList>
    </citation>
    <scope>NUCLEOTIDE SEQUENCE</scope>
    <source>
        <strain evidence="3">NIES 2893</strain>
    </source>
</reference>
<dbReference type="PANTHER" id="PTHR15020">
    <property type="entry name" value="FLAVIN REDUCTASE-RELATED"/>
    <property type="match status" value="1"/>
</dbReference>
<dbReference type="OrthoDB" id="419598at2759"/>
<feature type="domain" description="Potassium channel" evidence="1">
    <location>
        <begin position="249"/>
        <end position="293"/>
    </location>
</feature>